<evidence type="ECO:0000313" key="1">
    <source>
        <dbReference type="EMBL" id="AIF07918.1"/>
    </source>
</evidence>
<organism evidence="1">
    <name type="scientific">uncultured marine thaumarchaeote KM3_25_G08</name>
    <dbReference type="NCBI Taxonomy" id="1456105"/>
    <lineage>
        <taxon>Archaea</taxon>
        <taxon>Nitrososphaerota</taxon>
        <taxon>environmental samples</taxon>
    </lineage>
</organism>
<accession>A0A075H1Z9</accession>
<reference evidence="1" key="1">
    <citation type="journal article" date="2014" name="Genome Biol. Evol.">
        <title>Pangenome evidence for extensive interdomain horizontal transfer affecting lineage core and shell genes in uncultured planktonic thaumarchaeota and euryarchaeota.</title>
        <authorList>
            <person name="Deschamps P."/>
            <person name="Zivanovic Y."/>
            <person name="Moreira D."/>
            <person name="Rodriguez-Valera F."/>
            <person name="Lopez-Garcia P."/>
        </authorList>
    </citation>
    <scope>NUCLEOTIDE SEQUENCE</scope>
</reference>
<dbReference type="EMBL" id="KF900816">
    <property type="protein sequence ID" value="AIF07918.1"/>
    <property type="molecule type" value="Genomic_DNA"/>
</dbReference>
<name>A0A075H1Z9_9ARCH</name>
<dbReference type="AlphaFoldDB" id="A0A075H1Z9"/>
<proteinExistence type="predicted"/>
<evidence type="ECO:0008006" key="2">
    <source>
        <dbReference type="Google" id="ProtNLM"/>
    </source>
</evidence>
<sequence length="146" mass="16548">MSKFNLIQKSNLDRDLIFKISTDVENFHKVMPEYFKSLKIISNSSSEKIVLESIAFVGRQIEIKTKHVIIQPNLHKVFILTGPAKGTSFIETYVPSSVGTDISIEVDLQLTGILKLIPFLKIFLLKKMNTVMSEFITCAESYSKSM</sequence>
<dbReference type="SUPFAM" id="SSF55961">
    <property type="entry name" value="Bet v1-like"/>
    <property type="match status" value="1"/>
</dbReference>
<protein>
    <recommendedName>
        <fullName evidence="2">Cyclase/dehydrase</fullName>
    </recommendedName>
</protein>